<name>A0A9P5MWK4_9AGAM</name>
<reference evidence="1" key="1">
    <citation type="submission" date="2019-10" db="EMBL/GenBank/DDBJ databases">
        <authorList>
            <consortium name="DOE Joint Genome Institute"/>
            <person name="Kuo A."/>
            <person name="Miyauchi S."/>
            <person name="Kiss E."/>
            <person name="Drula E."/>
            <person name="Kohler A."/>
            <person name="Sanchez-Garcia M."/>
            <person name="Andreopoulos B."/>
            <person name="Barry K.W."/>
            <person name="Bonito G."/>
            <person name="Buee M."/>
            <person name="Carver A."/>
            <person name="Chen C."/>
            <person name="Cichocki N."/>
            <person name="Clum A."/>
            <person name="Culley D."/>
            <person name="Crous P.W."/>
            <person name="Fauchery L."/>
            <person name="Girlanda M."/>
            <person name="Hayes R."/>
            <person name="Keri Z."/>
            <person name="LaButti K."/>
            <person name="Lipzen A."/>
            <person name="Lombard V."/>
            <person name="Magnuson J."/>
            <person name="Maillard F."/>
            <person name="Morin E."/>
            <person name="Murat C."/>
            <person name="Nolan M."/>
            <person name="Ohm R."/>
            <person name="Pangilinan J."/>
            <person name="Pereira M."/>
            <person name="Perotto S."/>
            <person name="Peter M."/>
            <person name="Riley R."/>
            <person name="Sitrit Y."/>
            <person name="Stielow B."/>
            <person name="Szollosi G."/>
            <person name="Zifcakova L."/>
            <person name="Stursova M."/>
            <person name="Spatafora J.W."/>
            <person name="Tedersoo L."/>
            <person name="Vaario L.-M."/>
            <person name="Yamada A."/>
            <person name="Yan M."/>
            <person name="Wang P."/>
            <person name="Xu J."/>
            <person name="Bruns T."/>
            <person name="Baldrian P."/>
            <person name="Vilgalys R."/>
            <person name="Henrissat B."/>
            <person name="Grigoriev I.V."/>
            <person name="Hibbett D."/>
            <person name="Nagy L.G."/>
            <person name="Martin F.M."/>
        </authorList>
    </citation>
    <scope>NUCLEOTIDE SEQUENCE</scope>
    <source>
        <strain evidence="1">Prilba</strain>
    </source>
</reference>
<protein>
    <submittedName>
        <fullName evidence="1">Uncharacterized protein</fullName>
    </submittedName>
</protein>
<evidence type="ECO:0000313" key="1">
    <source>
        <dbReference type="EMBL" id="KAF8480453.1"/>
    </source>
</evidence>
<comment type="caution">
    <text evidence="1">The sequence shown here is derived from an EMBL/GenBank/DDBJ whole genome shotgun (WGS) entry which is preliminary data.</text>
</comment>
<accession>A0A9P5MWK4</accession>
<dbReference type="Proteomes" id="UP000759537">
    <property type="component" value="Unassembled WGS sequence"/>
</dbReference>
<evidence type="ECO:0000313" key="2">
    <source>
        <dbReference type="Proteomes" id="UP000759537"/>
    </source>
</evidence>
<sequence length="200" mass="22922">MPFSTDTKWPQGLLDIFENHRNQKYKPLEYLYFGPHIKLLNYAIVDDSFTFFITPQVTYDESAGDYIPGPFATFLAVMNQEHKPVLFVEIKGDGWVNSAYCRQNADTQMRRRFNELLFQCPIPRLYGLSLLGTSLRIYCTDQATRLITPHFVRNPGVDTLPSNFLQGQWDLDILSPDGLMKMQEIIGYIKAEVEAPSSGV</sequence>
<dbReference type="EMBL" id="WHVB01000008">
    <property type="protein sequence ID" value="KAF8480453.1"/>
    <property type="molecule type" value="Genomic_DNA"/>
</dbReference>
<dbReference type="OrthoDB" id="3255221at2759"/>
<organism evidence="1 2">
    <name type="scientific">Russula ochroleuca</name>
    <dbReference type="NCBI Taxonomy" id="152965"/>
    <lineage>
        <taxon>Eukaryota</taxon>
        <taxon>Fungi</taxon>
        <taxon>Dikarya</taxon>
        <taxon>Basidiomycota</taxon>
        <taxon>Agaricomycotina</taxon>
        <taxon>Agaricomycetes</taxon>
        <taxon>Russulales</taxon>
        <taxon>Russulaceae</taxon>
        <taxon>Russula</taxon>
    </lineage>
</organism>
<gene>
    <name evidence="1" type="ORF">DFH94DRAFT_477896</name>
</gene>
<proteinExistence type="predicted"/>
<keyword evidence="2" id="KW-1185">Reference proteome</keyword>
<reference evidence="1" key="2">
    <citation type="journal article" date="2020" name="Nat. Commun.">
        <title>Large-scale genome sequencing of mycorrhizal fungi provides insights into the early evolution of symbiotic traits.</title>
        <authorList>
            <person name="Miyauchi S."/>
            <person name="Kiss E."/>
            <person name="Kuo A."/>
            <person name="Drula E."/>
            <person name="Kohler A."/>
            <person name="Sanchez-Garcia M."/>
            <person name="Morin E."/>
            <person name="Andreopoulos B."/>
            <person name="Barry K.W."/>
            <person name="Bonito G."/>
            <person name="Buee M."/>
            <person name="Carver A."/>
            <person name="Chen C."/>
            <person name="Cichocki N."/>
            <person name="Clum A."/>
            <person name="Culley D."/>
            <person name="Crous P.W."/>
            <person name="Fauchery L."/>
            <person name="Girlanda M."/>
            <person name="Hayes R.D."/>
            <person name="Keri Z."/>
            <person name="LaButti K."/>
            <person name="Lipzen A."/>
            <person name="Lombard V."/>
            <person name="Magnuson J."/>
            <person name="Maillard F."/>
            <person name="Murat C."/>
            <person name="Nolan M."/>
            <person name="Ohm R.A."/>
            <person name="Pangilinan J."/>
            <person name="Pereira M.F."/>
            <person name="Perotto S."/>
            <person name="Peter M."/>
            <person name="Pfister S."/>
            <person name="Riley R."/>
            <person name="Sitrit Y."/>
            <person name="Stielow J.B."/>
            <person name="Szollosi G."/>
            <person name="Zifcakova L."/>
            <person name="Stursova M."/>
            <person name="Spatafora J.W."/>
            <person name="Tedersoo L."/>
            <person name="Vaario L.M."/>
            <person name="Yamada A."/>
            <person name="Yan M."/>
            <person name="Wang P."/>
            <person name="Xu J."/>
            <person name="Bruns T."/>
            <person name="Baldrian P."/>
            <person name="Vilgalys R."/>
            <person name="Dunand C."/>
            <person name="Henrissat B."/>
            <person name="Grigoriev I.V."/>
            <person name="Hibbett D."/>
            <person name="Nagy L.G."/>
            <person name="Martin F.M."/>
        </authorList>
    </citation>
    <scope>NUCLEOTIDE SEQUENCE</scope>
    <source>
        <strain evidence="1">Prilba</strain>
    </source>
</reference>
<dbReference type="AlphaFoldDB" id="A0A9P5MWK4"/>